<organism evidence="2 3">
    <name type="scientific">Kipferlia bialata</name>
    <dbReference type="NCBI Taxonomy" id="797122"/>
    <lineage>
        <taxon>Eukaryota</taxon>
        <taxon>Metamonada</taxon>
        <taxon>Carpediemonas-like organisms</taxon>
        <taxon>Kipferlia</taxon>
    </lineage>
</organism>
<keyword evidence="3" id="KW-1185">Reference proteome</keyword>
<reference evidence="2 3" key="1">
    <citation type="journal article" date="2018" name="PLoS ONE">
        <title>The draft genome of Kipferlia bialata reveals reductive genome evolution in fornicate parasites.</title>
        <authorList>
            <person name="Tanifuji G."/>
            <person name="Takabayashi S."/>
            <person name="Kume K."/>
            <person name="Takagi M."/>
            <person name="Nakayama T."/>
            <person name="Kamikawa R."/>
            <person name="Inagaki Y."/>
            <person name="Hashimoto T."/>
        </authorList>
    </citation>
    <scope>NUCLEOTIDE SEQUENCE [LARGE SCALE GENOMIC DNA]</scope>
    <source>
        <strain evidence="2">NY0173</strain>
    </source>
</reference>
<dbReference type="Gene3D" id="1.25.10.10">
    <property type="entry name" value="Leucine-rich Repeat Variant"/>
    <property type="match status" value="2"/>
</dbReference>
<dbReference type="InterPro" id="IPR011989">
    <property type="entry name" value="ARM-like"/>
</dbReference>
<dbReference type="AlphaFoldDB" id="A0A9K3CRA0"/>
<evidence type="ECO:0000313" key="2">
    <source>
        <dbReference type="EMBL" id="GIQ81007.1"/>
    </source>
</evidence>
<dbReference type="Proteomes" id="UP000265618">
    <property type="component" value="Unassembled WGS sequence"/>
</dbReference>
<name>A0A9K3CRA0_9EUKA</name>
<dbReference type="SUPFAM" id="SSF48371">
    <property type="entry name" value="ARM repeat"/>
    <property type="match status" value="1"/>
</dbReference>
<feature type="region of interest" description="Disordered" evidence="1">
    <location>
        <begin position="321"/>
        <end position="343"/>
    </location>
</feature>
<protein>
    <submittedName>
        <fullName evidence="2">Uncharacterized protein</fullName>
    </submittedName>
</protein>
<sequence>MAAQDDLPSEYVVPLVSDALAVLVSARVPGPQEKEALLHILRLIEEGCTDKRFRDRCLRHKTISLVSHAYRTSSLRTGTEKQDLAVLRAILSCLPTSRDVLSSSPDAGLAGSVAVLLLKRGSAKTVSANMELLYRCCASPSVCLSLAAEGLHTTLAAWLNDHPKERERDRDSARYAIECISGVCAHSTEACTPDILALATRRLPSSLPLLATLCGHRHLASVILYGEREACREGASSEGTVSAVVAVIERESKRVRGDYSRVDAGLLFLKRCTDYHDDLAKAVLGSRTLSVCLSLLSSNALPPVTVEAVLELLTTLAPHMAPPQTQSHSLSKSSVGGQAPDRERGMAPEWGMLSAAVLHCAVRAEGGGSRVVPLSLALLRILAERPSLVGTIITQGAAGICVQLMGGHTRDAVICERALRLLEMLIPHPTFSLSVSLSEVVSTSRTVLAHHSSANGSVRVVASCVYVLRGMADNKAVRSRVLATVNTLARACAFYDEHRRDTSDSHVTLAVLEILDVTSASKPATLARQGVPRILKRGLRDRSSDVKALAAKVLMGLCGALVNRDTKDRKALRPQDVSDLYEGAALVVDQHDTVGVSIIDALRAVSEISKSCPSDSGSCEGLGTTVLSLIAPAKHGETGPSPSVLANLFLVLGSLPLSCKGLSQEEWGLLVRSGVEAGSEEAVTSWLSLLQALVSDADMAASLVSAGVLTSILTLSRKGASSGHHIPADQVQRVLSVCYSLTQVCSVSSIIPVATDMVDTCVRLALLYQEDAAVVQWAVSLLAGLSMYPKAWPALMTHAKYVTDLLLTGAFCNDQTVVLLCMRCLSALASGAGGAKVCYEAGVTRAVNRVLRAQGGDRGGEIDILAAKTVAALATDPEIQGLLRTPSLVALLKSARERRPGNAGVVKWIGLALMMLDA</sequence>
<evidence type="ECO:0000313" key="3">
    <source>
        <dbReference type="Proteomes" id="UP000265618"/>
    </source>
</evidence>
<feature type="compositionally biased region" description="Polar residues" evidence="1">
    <location>
        <begin position="323"/>
        <end position="336"/>
    </location>
</feature>
<accession>A0A9K3CRA0</accession>
<proteinExistence type="predicted"/>
<evidence type="ECO:0000256" key="1">
    <source>
        <dbReference type="SAM" id="MobiDB-lite"/>
    </source>
</evidence>
<gene>
    <name evidence="2" type="ORF">KIPB_001899</name>
</gene>
<comment type="caution">
    <text evidence="2">The sequence shown here is derived from an EMBL/GenBank/DDBJ whole genome shotgun (WGS) entry which is preliminary data.</text>
</comment>
<dbReference type="EMBL" id="BDIP01000286">
    <property type="protein sequence ID" value="GIQ81007.1"/>
    <property type="molecule type" value="Genomic_DNA"/>
</dbReference>
<dbReference type="InterPro" id="IPR016024">
    <property type="entry name" value="ARM-type_fold"/>
</dbReference>